<dbReference type="AlphaFoldDB" id="A0A7W2ASS7"/>
<organism evidence="2 3">
    <name type="scientific">Thermoactinomyces mirandus</name>
    <dbReference type="NCBI Taxonomy" id="2756294"/>
    <lineage>
        <taxon>Bacteria</taxon>
        <taxon>Bacillati</taxon>
        <taxon>Bacillota</taxon>
        <taxon>Bacilli</taxon>
        <taxon>Bacillales</taxon>
        <taxon>Thermoactinomycetaceae</taxon>
        <taxon>Thermoactinomyces</taxon>
    </lineage>
</organism>
<keyword evidence="1" id="KW-0472">Membrane</keyword>
<dbReference type="Proteomes" id="UP000538292">
    <property type="component" value="Unassembled WGS sequence"/>
</dbReference>
<keyword evidence="3" id="KW-1185">Reference proteome</keyword>
<comment type="caution">
    <text evidence="2">The sequence shown here is derived from an EMBL/GenBank/DDBJ whole genome shotgun (WGS) entry which is preliminary data.</text>
</comment>
<dbReference type="EMBL" id="JACEOL010000035">
    <property type="protein sequence ID" value="MBA4602796.1"/>
    <property type="molecule type" value="Genomic_DNA"/>
</dbReference>
<reference evidence="2 3" key="1">
    <citation type="submission" date="2020-07" db="EMBL/GenBank/DDBJ databases">
        <title>Thermoactinomyces phylogeny.</title>
        <authorList>
            <person name="Dunlap C."/>
        </authorList>
    </citation>
    <scope>NUCLEOTIDE SEQUENCE [LARGE SCALE GENOMIC DNA]</scope>
    <source>
        <strain evidence="2 3">AMNI-1</strain>
    </source>
</reference>
<evidence type="ECO:0000313" key="2">
    <source>
        <dbReference type="EMBL" id="MBA4602796.1"/>
    </source>
</evidence>
<sequence>MGSKQSLVLLCCISLFLVAAPRLPYFDGGKETLFSLLWLAGIVLHLVANMRQMKMMFLVQRKKAMQQRFRMVKMNEVVKHRKKQWQKA</sequence>
<accession>A0A7W2ASS7</accession>
<evidence type="ECO:0000256" key="1">
    <source>
        <dbReference type="SAM" id="Phobius"/>
    </source>
</evidence>
<name>A0A7W2ASS7_9BACL</name>
<feature type="transmembrane region" description="Helical" evidence="1">
    <location>
        <begin position="32"/>
        <end position="48"/>
    </location>
</feature>
<protein>
    <submittedName>
        <fullName evidence="2">Uncharacterized protein</fullName>
    </submittedName>
</protein>
<gene>
    <name evidence="2" type="ORF">H2C83_10815</name>
</gene>
<dbReference type="RefSeq" id="WP_181740703.1">
    <property type="nucleotide sequence ID" value="NZ_JACEOL010000035.1"/>
</dbReference>
<evidence type="ECO:0000313" key="3">
    <source>
        <dbReference type="Proteomes" id="UP000538292"/>
    </source>
</evidence>
<keyword evidence="1" id="KW-1133">Transmembrane helix</keyword>
<keyword evidence="1" id="KW-0812">Transmembrane</keyword>
<proteinExistence type="predicted"/>